<sequence length="222" mass="25215">MYLLRAQLSLGWKGDFNPGGVNVITYSDIDSEFVALSQQDRWQLLVKMFRDRDLRRQINQTTLINNDRQKRWREARRLASQAAGRWALIFTLLVILAYLVISRNWAGLTQLTSVAAVQTVSQSTTWAIVGIWGLGLALLVAYGYLMKDGFKVYYLMFANQEIKALAQLQTNAVDSESVYALFAELNASGYPKFAKLVKENPYETGRRPANNGPDSLLDRLKR</sequence>
<dbReference type="PATRIC" id="fig|1302272.5.peg.2146"/>
<evidence type="ECO:0000313" key="3">
    <source>
        <dbReference type="Proteomes" id="UP000050911"/>
    </source>
</evidence>
<dbReference type="AlphaFoldDB" id="A0A0R1HYC9"/>
<keyword evidence="1" id="KW-1133">Transmembrane helix</keyword>
<keyword evidence="3" id="KW-1185">Reference proteome</keyword>
<name>A0A0R1HYC9_9LACO</name>
<proteinExistence type="predicted"/>
<feature type="transmembrane region" description="Helical" evidence="1">
    <location>
        <begin position="86"/>
        <end position="106"/>
    </location>
</feature>
<dbReference type="Proteomes" id="UP000050911">
    <property type="component" value="Unassembled WGS sequence"/>
</dbReference>
<feature type="transmembrane region" description="Helical" evidence="1">
    <location>
        <begin position="126"/>
        <end position="145"/>
    </location>
</feature>
<comment type="caution">
    <text evidence="2">The sequence shown here is derived from an EMBL/GenBank/DDBJ whole genome shotgun (WGS) entry which is preliminary data.</text>
</comment>
<accession>A0A0R1HYC9</accession>
<gene>
    <name evidence="2" type="ORF">FC96_GL002100</name>
</gene>
<organism evidence="2 3">
    <name type="scientific">Secundilactobacillus kimchicus JCM 15530</name>
    <dbReference type="NCBI Taxonomy" id="1302272"/>
    <lineage>
        <taxon>Bacteria</taxon>
        <taxon>Bacillati</taxon>
        <taxon>Bacillota</taxon>
        <taxon>Bacilli</taxon>
        <taxon>Lactobacillales</taxon>
        <taxon>Lactobacillaceae</taxon>
        <taxon>Secundilactobacillus</taxon>
    </lineage>
</organism>
<reference evidence="2 3" key="1">
    <citation type="journal article" date="2015" name="Genome Announc.">
        <title>Expanding the biotechnology potential of lactobacilli through comparative genomics of 213 strains and associated genera.</title>
        <authorList>
            <person name="Sun Z."/>
            <person name="Harris H.M."/>
            <person name="McCann A."/>
            <person name="Guo C."/>
            <person name="Argimon S."/>
            <person name="Zhang W."/>
            <person name="Yang X."/>
            <person name="Jeffery I.B."/>
            <person name="Cooney J.C."/>
            <person name="Kagawa T.F."/>
            <person name="Liu W."/>
            <person name="Song Y."/>
            <person name="Salvetti E."/>
            <person name="Wrobel A."/>
            <person name="Rasinkangas P."/>
            <person name="Parkhill J."/>
            <person name="Rea M.C."/>
            <person name="O'Sullivan O."/>
            <person name="Ritari J."/>
            <person name="Douillard F.P."/>
            <person name="Paul Ross R."/>
            <person name="Yang R."/>
            <person name="Briner A.E."/>
            <person name="Felis G.E."/>
            <person name="de Vos W.M."/>
            <person name="Barrangou R."/>
            <person name="Klaenhammer T.R."/>
            <person name="Caufield P.W."/>
            <person name="Cui Y."/>
            <person name="Zhang H."/>
            <person name="O'Toole P.W."/>
        </authorList>
    </citation>
    <scope>NUCLEOTIDE SEQUENCE [LARGE SCALE GENOMIC DNA]</scope>
    <source>
        <strain evidence="2 3">JCM 15530</strain>
    </source>
</reference>
<keyword evidence="1" id="KW-0812">Transmembrane</keyword>
<evidence type="ECO:0000313" key="2">
    <source>
        <dbReference type="EMBL" id="KRK47895.1"/>
    </source>
</evidence>
<evidence type="ECO:0000256" key="1">
    <source>
        <dbReference type="SAM" id="Phobius"/>
    </source>
</evidence>
<dbReference type="EMBL" id="AZCX01000005">
    <property type="protein sequence ID" value="KRK47895.1"/>
    <property type="molecule type" value="Genomic_DNA"/>
</dbReference>
<protein>
    <submittedName>
        <fullName evidence="2">Uncharacterized protein</fullName>
    </submittedName>
</protein>
<keyword evidence="1" id="KW-0472">Membrane</keyword>